<keyword evidence="10 15" id="KW-1133">Transmembrane helix</keyword>
<keyword evidence="3 14" id="KW-0813">Transport</keyword>
<feature type="transmembrane region" description="Helical" evidence="15">
    <location>
        <begin position="65"/>
        <end position="88"/>
    </location>
</feature>
<reference key="2">
    <citation type="submission" date="2010-08" db="EMBL/GenBank/DDBJ databases">
        <title>Functional convergence in reduced genomes of bacterial symbionts spanning 200 million years of evolution.</title>
        <authorList>
            <person name="McCutcheon J.P."/>
            <person name="Moran N.A."/>
        </authorList>
    </citation>
    <scope>NUCLEOTIDE SEQUENCE</scope>
    <source>
        <strain>CARI</strain>
    </source>
</reference>
<dbReference type="InterPro" id="IPR023615">
    <property type="entry name" value="Cyt_c_Oxase_su1_BS"/>
</dbReference>
<feature type="transmembrane region" description="Helical" evidence="15">
    <location>
        <begin position="233"/>
        <end position="261"/>
    </location>
</feature>
<keyword evidence="6 14" id="KW-0679">Respiratory chain</keyword>
<proteinExistence type="inferred from homology"/>
<evidence type="ECO:0000256" key="6">
    <source>
        <dbReference type="ARBA" id="ARBA00022660"/>
    </source>
</evidence>
<keyword evidence="11" id="KW-0408">Iron</keyword>
<dbReference type="Gene3D" id="1.20.120.80">
    <property type="entry name" value="Cytochrome c oxidase, subunit III, four-helix bundle"/>
    <property type="match status" value="1"/>
</dbReference>
<evidence type="ECO:0000256" key="4">
    <source>
        <dbReference type="ARBA" id="ARBA00022475"/>
    </source>
</evidence>
<dbReference type="GO" id="GO:0046872">
    <property type="term" value="F:metal ion binding"/>
    <property type="evidence" value="ECO:0007669"/>
    <property type="project" value="UniProtKB-KW"/>
</dbReference>
<evidence type="ECO:0000256" key="10">
    <source>
        <dbReference type="ARBA" id="ARBA00022989"/>
    </source>
</evidence>
<dbReference type="HOGENOM" id="CLU_011899_7_1_4"/>
<keyword evidence="4" id="KW-1003">Cell membrane</keyword>
<name>E0TIN8_ZINIC</name>
<keyword evidence="7 14" id="KW-0812">Transmembrane</keyword>
<feature type="transmembrane region" description="Helical" evidence="15">
    <location>
        <begin position="316"/>
        <end position="340"/>
    </location>
</feature>
<dbReference type="InterPro" id="IPR000298">
    <property type="entry name" value="Cyt_c_oxidase-like_su3"/>
</dbReference>
<feature type="domain" description="Heme-copper oxidase subunit III family profile" evidence="16">
    <location>
        <begin position="488"/>
        <end position="811"/>
    </location>
</feature>
<keyword evidence="19" id="KW-1185">Reference proteome</keyword>
<dbReference type="PRINTS" id="PR01165">
    <property type="entry name" value="CYCOXIDASEI"/>
</dbReference>
<evidence type="ECO:0000256" key="1">
    <source>
        <dbReference type="ARBA" id="ARBA00004651"/>
    </source>
</evidence>
<evidence type="ECO:0000256" key="15">
    <source>
        <dbReference type="SAM" id="Phobius"/>
    </source>
</evidence>
<dbReference type="SUPFAM" id="SSF81442">
    <property type="entry name" value="Cytochrome c oxidase subunit I-like"/>
    <property type="match status" value="1"/>
</dbReference>
<dbReference type="Pfam" id="PF00510">
    <property type="entry name" value="COX3"/>
    <property type="match status" value="1"/>
</dbReference>
<organism evidence="18 19">
    <name type="scientific">Zinderia insecticola (strain CARI)</name>
    <dbReference type="NCBI Taxonomy" id="871271"/>
    <lineage>
        <taxon>Bacteria</taxon>
        <taxon>Pseudomonadati</taxon>
        <taxon>Pseudomonadota</taxon>
        <taxon>Betaproteobacteria</taxon>
        <taxon>Burkholderiales</taxon>
        <taxon>Oxalobacteraceae</taxon>
        <taxon>Candidatus Zinderia</taxon>
    </lineage>
</organism>
<dbReference type="GO" id="GO:0015990">
    <property type="term" value="P:electron transport coupled proton transport"/>
    <property type="evidence" value="ECO:0007669"/>
    <property type="project" value="TreeGrafter"/>
</dbReference>
<evidence type="ECO:0000259" key="16">
    <source>
        <dbReference type="PROSITE" id="PS50253"/>
    </source>
</evidence>
<feature type="transmembrane region" description="Helical" evidence="15">
    <location>
        <begin position="108"/>
        <end position="133"/>
    </location>
</feature>
<dbReference type="SUPFAM" id="SSF81452">
    <property type="entry name" value="Cytochrome c oxidase subunit III-like"/>
    <property type="match status" value="1"/>
</dbReference>
<dbReference type="InterPro" id="IPR036927">
    <property type="entry name" value="Cyt_c_oxase-like_su1_sf"/>
</dbReference>
<dbReference type="Pfam" id="PF00115">
    <property type="entry name" value="COX1"/>
    <property type="match status" value="1"/>
</dbReference>
<dbReference type="GO" id="GO:0022904">
    <property type="term" value="P:respiratory electron transport chain"/>
    <property type="evidence" value="ECO:0007669"/>
    <property type="project" value="InterPro"/>
</dbReference>
<reference evidence="18 19" key="1">
    <citation type="journal article" date="2010" name="Genome Biol. Evol.">
        <title>Functional convergence in reduced genomes of bacterial symbionts spanning 200 My of evolution.</title>
        <authorList>
            <person name="McCutcheon J.P."/>
            <person name="Moran N.A."/>
        </authorList>
    </citation>
    <scope>NUCLEOTIDE SEQUENCE [LARGE SCALE GENOMIC DNA]</scope>
    <source>
        <strain evidence="18 19">CARI</strain>
    </source>
</reference>
<feature type="transmembrane region" description="Helical" evidence="15">
    <location>
        <begin position="641"/>
        <end position="660"/>
    </location>
</feature>
<feature type="transmembrane region" description="Helical" evidence="15">
    <location>
        <begin position="742"/>
        <end position="770"/>
    </location>
</feature>
<feature type="transmembrane region" description="Helical" evidence="15">
    <location>
        <begin position="386"/>
        <end position="409"/>
    </location>
</feature>
<keyword evidence="13 15" id="KW-0472">Membrane</keyword>
<evidence type="ECO:0000256" key="14">
    <source>
        <dbReference type="RuleBase" id="RU000370"/>
    </source>
</evidence>
<evidence type="ECO:0000256" key="3">
    <source>
        <dbReference type="ARBA" id="ARBA00022448"/>
    </source>
</evidence>
<keyword evidence="5 14" id="KW-0349">Heme</keyword>
<gene>
    <name evidence="18" type="ordered locus">ZICARI_039</name>
</gene>
<feature type="transmembrane region" description="Helical" evidence="15">
    <location>
        <begin position="672"/>
        <end position="693"/>
    </location>
</feature>
<feature type="transmembrane region" description="Helical" evidence="15">
    <location>
        <begin position="281"/>
        <end position="304"/>
    </location>
</feature>
<dbReference type="STRING" id="871271.ZICARI_039"/>
<feature type="domain" description="Cytochrome oxidase subunit I profile" evidence="17">
    <location>
        <begin position="45"/>
        <end position="548"/>
    </location>
</feature>
<evidence type="ECO:0000313" key="18">
    <source>
        <dbReference type="EMBL" id="ADM89665.1"/>
    </source>
</evidence>
<evidence type="ECO:0000256" key="11">
    <source>
        <dbReference type="ARBA" id="ARBA00023004"/>
    </source>
</evidence>
<evidence type="ECO:0000256" key="12">
    <source>
        <dbReference type="ARBA" id="ARBA00023008"/>
    </source>
</evidence>
<dbReference type="InterPro" id="IPR000883">
    <property type="entry name" value="Cyt_C_Oxase_1"/>
</dbReference>
<evidence type="ECO:0000256" key="2">
    <source>
        <dbReference type="ARBA" id="ARBA00009578"/>
    </source>
</evidence>
<feature type="transmembrane region" description="Helical" evidence="15">
    <location>
        <begin position="791"/>
        <end position="809"/>
    </location>
</feature>
<feature type="transmembrane region" description="Helical" evidence="15">
    <location>
        <begin position="195"/>
        <end position="221"/>
    </location>
</feature>
<dbReference type="EMBL" id="CP002161">
    <property type="protein sequence ID" value="ADM89665.1"/>
    <property type="molecule type" value="Genomic_DNA"/>
</dbReference>
<feature type="transmembrane region" description="Helical" evidence="15">
    <location>
        <begin position="421"/>
        <end position="445"/>
    </location>
</feature>
<feature type="transmembrane region" description="Helical" evidence="15">
    <location>
        <begin position="499"/>
        <end position="528"/>
    </location>
</feature>
<dbReference type="AlphaFoldDB" id="E0TIN8"/>
<feature type="transmembrane region" description="Helical" evidence="15">
    <location>
        <begin position="579"/>
        <end position="597"/>
    </location>
</feature>
<protein>
    <submittedName>
        <fullName evidence="18">Putative cytochrome bo terminal oxidase subunit I/cytochrome bo terminal oxidase subunit III fusion protein</fullName>
    </submittedName>
</protein>
<evidence type="ECO:0000256" key="5">
    <source>
        <dbReference type="ARBA" id="ARBA00022617"/>
    </source>
</evidence>
<sequence length="812" mass="95839">MNIKKFFLGNLDERAIELKDPIIFWTFIILLIISTIIIYILIYYKLLKIIWKKWINTTNHKKIGIMYIILGIIMLLRGFIDALMMKIHQSISFGNSRGFLSPNHYNQIFTVHGVIMIFFVAMPIIIGIMNYIIPLQIGSKDLAFPFLNNLSFWMTTFAAFLIMISLFLGEFAKTGWLAYPPLSEISESPYVGVDYYIWSIQISGISTLISSINFIVTIIKLRIPNINFFNMPIFVWTTLCSNILIIISFPVLTSVLIMLSLDRIFGMHFFTNNLGGNSMMYINLIWIWGHPEVYILILPAFGIFSEITVTFCRKKLFGYYSMIFASLIITILSYIVWLHHFFTMGGGPNVNTFFGIATMIIAIPTGVKIFNWIFTMYYGKITFEIPMLWTLAFITTFSIGGMAGIILSIPPADYLLHNSLFLVAHFHTVIIGGVVFSIFAAINYWYPKVFGYRLNKFWGLCSFILWTFGFYITFIPIYILGFMGVTRRINHFNDLSLKIWFKISLFGTIIILLGIISFIIQIIVSYLYRNIEKKKIENYWKYSKTLEWNNLKNFKKYIKKENLLFKINKIKNNNIKKKTYNGFILSFLFMLLCFLIIWKIFFLFSIILLLTIFYIIYINIKKKKYKKEDIINNKFGIWLYLMSDVLMFSTFLTVYFVLGYNYIKINKIKNIFNIKIIFLNTLLLLFSSLFLYYSIYNFKIKNKFNILKFIILTIISSFLFIFIEYLEICNLLKNNIKPKNNVFFSCFFTIIFFHGIHVLIGIFILILIFLKILKFNINNENKNNLKYLSMYWNFLEIFWFIIFIFIYIFNLL</sequence>
<dbReference type="PROSITE" id="PS50253">
    <property type="entry name" value="COX3"/>
    <property type="match status" value="1"/>
</dbReference>
<dbReference type="PROSITE" id="PS00077">
    <property type="entry name" value="COX1_CUB"/>
    <property type="match status" value="1"/>
</dbReference>
<evidence type="ECO:0000256" key="13">
    <source>
        <dbReference type="ARBA" id="ARBA00023136"/>
    </source>
</evidence>
<dbReference type="PANTHER" id="PTHR10422">
    <property type="entry name" value="CYTOCHROME C OXIDASE SUBUNIT 1"/>
    <property type="match status" value="1"/>
</dbReference>
<feature type="transmembrane region" description="Helical" evidence="15">
    <location>
        <begin position="603"/>
        <end position="620"/>
    </location>
</feature>
<feature type="transmembrane region" description="Helical" evidence="15">
    <location>
        <begin position="352"/>
        <end position="374"/>
    </location>
</feature>
<dbReference type="Proteomes" id="UP000001303">
    <property type="component" value="Chromosome"/>
</dbReference>
<keyword evidence="8" id="KW-0479">Metal-binding</keyword>
<evidence type="ECO:0000256" key="7">
    <source>
        <dbReference type="ARBA" id="ARBA00022692"/>
    </source>
</evidence>
<dbReference type="GO" id="GO:0009486">
    <property type="term" value="F:cytochrome bo3 ubiquinol oxidase activity"/>
    <property type="evidence" value="ECO:0007669"/>
    <property type="project" value="TreeGrafter"/>
</dbReference>
<feature type="transmembrane region" description="Helical" evidence="15">
    <location>
        <begin position="457"/>
        <end position="479"/>
    </location>
</feature>
<feature type="transmembrane region" description="Helical" evidence="15">
    <location>
        <begin position="705"/>
        <end position="722"/>
    </location>
</feature>
<keyword evidence="9 14" id="KW-0249">Electron transport</keyword>
<dbReference type="PANTHER" id="PTHR10422:SF35">
    <property type="entry name" value="CYTOCHROME BO(3) UBIQUINOL OXIDASE SUBUNIT 1"/>
    <property type="match status" value="1"/>
</dbReference>
<keyword evidence="12" id="KW-0186">Copper</keyword>
<evidence type="ECO:0000313" key="19">
    <source>
        <dbReference type="Proteomes" id="UP000001303"/>
    </source>
</evidence>
<dbReference type="GO" id="GO:0020037">
    <property type="term" value="F:heme binding"/>
    <property type="evidence" value="ECO:0007669"/>
    <property type="project" value="InterPro"/>
</dbReference>
<evidence type="ECO:0000259" key="17">
    <source>
        <dbReference type="PROSITE" id="PS50855"/>
    </source>
</evidence>
<evidence type="ECO:0000256" key="8">
    <source>
        <dbReference type="ARBA" id="ARBA00022723"/>
    </source>
</evidence>
<dbReference type="KEGG" id="zin:ZICARI_039"/>
<dbReference type="InterPro" id="IPR013833">
    <property type="entry name" value="Cyt_c_oxidase_su3_a-hlx"/>
</dbReference>
<dbReference type="GO" id="GO:0009060">
    <property type="term" value="P:aerobic respiration"/>
    <property type="evidence" value="ECO:0007669"/>
    <property type="project" value="InterPro"/>
</dbReference>
<dbReference type="Gene3D" id="1.20.210.10">
    <property type="entry name" value="Cytochrome c oxidase-like, subunit I domain"/>
    <property type="match status" value="1"/>
</dbReference>
<dbReference type="GO" id="GO:0005886">
    <property type="term" value="C:plasma membrane"/>
    <property type="evidence" value="ECO:0007669"/>
    <property type="project" value="UniProtKB-SubCell"/>
</dbReference>
<dbReference type="InterPro" id="IPR023616">
    <property type="entry name" value="Cyt_c_oxase-like_su1_dom"/>
</dbReference>
<comment type="subcellular location">
    <subcellularLocation>
        <location evidence="1">Cell membrane</location>
        <topology evidence="1">Multi-pass membrane protein</topology>
    </subcellularLocation>
</comment>
<feature type="transmembrane region" description="Helical" evidence="15">
    <location>
        <begin position="22"/>
        <end position="44"/>
    </location>
</feature>
<evidence type="ECO:0000256" key="9">
    <source>
        <dbReference type="ARBA" id="ARBA00022982"/>
    </source>
</evidence>
<comment type="similarity">
    <text evidence="2 14">Belongs to the heme-copper respiratory oxidase family.</text>
</comment>
<accession>E0TIN8</accession>
<dbReference type="InterPro" id="IPR035973">
    <property type="entry name" value="Cyt_c_oxidase_su3-like_sf"/>
</dbReference>
<feature type="transmembrane region" description="Helical" evidence="15">
    <location>
        <begin position="145"/>
        <end position="168"/>
    </location>
</feature>
<dbReference type="PROSITE" id="PS50855">
    <property type="entry name" value="COX1"/>
    <property type="match status" value="1"/>
</dbReference>
<dbReference type="GO" id="GO:0004129">
    <property type="term" value="F:cytochrome-c oxidase activity"/>
    <property type="evidence" value="ECO:0007669"/>
    <property type="project" value="InterPro"/>
</dbReference>